<protein>
    <submittedName>
        <fullName evidence="1">Uncharacterized protein</fullName>
    </submittedName>
</protein>
<dbReference type="EMBL" id="JASBWS010000057">
    <property type="protein sequence ID" value="KAJ9103680.1"/>
    <property type="molecule type" value="Genomic_DNA"/>
</dbReference>
<keyword evidence="2" id="KW-1185">Reference proteome</keyword>
<comment type="caution">
    <text evidence="1">The sequence shown here is derived from an EMBL/GenBank/DDBJ whole genome shotgun (WGS) entry which is preliminary data.</text>
</comment>
<reference evidence="1" key="1">
    <citation type="submission" date="2023-04" db="EMBL/GenBank/DDBJ databases">
        <title>Draft Genome sequencing of Naganishia species isolated from polar environments using Oxford Nanopore Technology.</title>
        <authorList>
            <person name="Leo P."/>
            <person name="Venkateswaran K."/>
        </authorList>
    </citation>
    <scope>NUCLEOTIDE SEQUENCE</scope>
    <source>
        <strain evidence="1">MNA-CCFEE 5262</strain>
    </source>
</reference>
<organism evidence="1 2">
    <name type="scientific">Naganishia adeliensis</name>
    <dbReference type="NCBI Taxonomy" id="92952"/>
    <lineage>
        <taxon>Eukaryota</taxon>
        <taxon>Fungi</taxon>
        <taxon>Dikarya</taxon>
        <taxon>Basidiomycota</taxon>
        <taxon>Agaricomycotina</taxon>
        <taxon>Tremellomycetes</taxon>
        <taxon>Filobasidiales</taxon>
        <taxon>Filobasidiaceae</taxon>
        <taxon>Naganishia</taxon>
    </lineage>
</organism>
<gene>
    <name evidence="1" type="ORF">QFC20_004683</name>
</gene>
<sequence>MSTFERTEKIADGIELCRQGSEAEPQFKIKVFANEQENPLFDLNAGLAHDTFRALKNAVDDMATDLPELSRVEEIKSTISDAADERCKIGDRRDAFKDLVTESVEDLQSYLNKNSDAVPPPPKLATLKRRVDEFLEWRNLFPANDVVNEVEIATTIGSGPTATVEFRRSTPSNLFSDESGPFPVSARIQDTLQIRLTVAGEWMLKNAPLLYSEVGILEDHTRKTASFLEGFNHELQETIKLWDRQSTPPPSTDQVMGGMEYQKNQLSSFGHRPSSQIREEDKSNGRGDVAMYRAMS</sequence>
<dbReference type="Proteomes" id="UP001230649">
    <property type="component" value="Unassembled WGS sequence"/>
</dbReference>
<evidence type="ECO:0000313" key="2">
    <source>
        <dbReference type="Proteomes" id="UP001230649"/>
    </source>
</evidence>
<evidence type="ECO:0000313" key="1">
    <source>
        <dbReference type="EMBL" id="KAJ9103680.1"/>
    </source>
</evidence>
<proteinExistence type="predicted"/>
<name>A0ACC2VXT0_9TREE</name>
<accession>A0ACC2VXT0</accession>